<accession>A0A0M2UWT4</accession>
<sequence length="80" mass="9345">MQEILAYLSEYPDAEDTLEGVAEWWLLKQKVRHKASEVKESLSELVAQGILLEHKGKDAHIYYRINRSRYEGIKAIQQKT</sequence>
<name>A0A0M2UWT4_9BACT</name>
<dbReference type="Proteomes" id="UP000034954">
    <property type="component" value="Unassembled WGS sequence"/>
</dbReference>
<dbReference type="AlphaFoldDB" id="A0A0M2UWT4"/>
<comment type="caution">
    <text evidence="1">The sequence shown here is derived from an EMBL/GenBank/DDBJ whole genome shotgun (WGS) entry which is preliminary data.</text>
</comment>
<reference evidence="1 2" key="1">
    <citation type="journal article" date="2013" name="BMC Microbiol.">
        <title>Identification of the type II cytochrome c maturation pathway in anammox bacteria by comparative genomics.</title>
        <authorList>
            <person name="Ferousi C."/>
            <person name="Speth D.R."/>
            <person name="Reimann J."/>
            <person name="Op den Camp H.J."/>
            <person name="Allen J.W."/>
            <person name="Keltjens J.T."/>
            <person name="Jetten M.S."/>
        </authorList>
    </citation>
    <scope>NUCLEOTIDE SEQUENCE [LARGE SCALE GENOMIC DNA]</scope>
    <source>
        <strain evidence="1">RU1</strain>
    </source>
</reference>
<evidence type="ECO:0000313" key="1">
    <source>
        <dbReference type="EMBL" id="KKO20035.1"/>
    </source>
</evidence>
<keyword evidence="2" id="KW-1185">Reference proteome</keyword>
<dbReference type="EMBL" id="LAQJ01000135">
    <property type="protein sequence ID" value="KKO20035.1"/>
    <property type="molecule type" value="Genomic_DNA"/>
</dbReference>
<protein>
    <submittedName>
        <fullName evidence="1">Uncharacterized protein</fullName>
    </submittedName>
</protein>
<proteinExistence type="predicted"/>
<gene>
    <name evidence="1" type="ORF">BROFUL_01234</name>
</gene>
<organism evidence="1 2">
    <name type="scientific">Candidatus Brocadia fulgida</name>
    <dbReference type="NCBI Taxonomy" id="380242"/>
    <lineage>
        <taxon>Bacteria</taxon>
        <taxon>Pseudomonadati</taxon>
        <taxon>Planctomycetota</taxon>
        <taxon>Candidatus Brocadiia</taxon>
        <taxon>Candidatus Brocadiales</taxon>
        <taxon>Candidatus Brocadiaceae</taxon>
        <taxon>Candidatus Brocadia</taxon>
    </lineage>
</organism>
<evidence type="ECO:0000313" key="2">
    <source>
        <dbReference type="Proteomes" id="UP000034954"/>
    </source>
</evidence>